<dbReference type="InterPro" id="IPR020846">
    <property type="entry name" value="MFS_dom"/>
</dbReference>
<keyword evidence="5 7" id="KW-0472">Membrane</keyword>
<evidence type="ECO:0000256" key="5">
    <source>
        <dbReference type="ARBA" id="ARBA00023136"/>
    </source>
</evidence>
<dbReference type="EMBL" id="JANBOH010000124">
    <property type="protein sequence ID" value="KAJ1645102.1"/>
    <property type="molecule type" value="Genomic_DNA"/>
</dbReference>
<dbReference type="InterPro" id="IPR011701">
    <property type="entry name" value="MFS"/>
</dbReference>
<evidence type="ECO:0000256" key="7">
    <source>
        <dbReference type="SAM" id="Phobius"/>
    </source>
</evidence>
<dbReference type="CDD" id="cd17323">
    <property type="entry name" value="MFS_Tpo1_MDR_like"/>
    <property type="match status" value="1"/>
</dbReference>
<protein>
    <submittedName>
        <fullName evidence="9">Dityrosine transporter 1</fullName>
    </submittedName>
</protein>
<sequence length="506" mass="55619">MSSNKDIARAESVLAITATPSNEDSDNLCSQKSVLASGIHNSNHHLDKDHQENQQTELPYSPFSSRTRAMIVIITALTGLVSPLSANMYYPSIQKVRDDLHTTQSSITWTVTAYVIAMAIFPLLWSNMADQIGRKPVYAVSMLIYTCGSIGCALSHSLAALIASRIIQSAGSSAVQGAGAGTISDIYPREKRGTALGIYYLGPLLGPCLGPLIGGYMGQNAGWRWVFWFLAIWGGVMMLLSIFVLPETHRRIVAKKHCIQNINIPPVMSIKQNNPLLDIATARYPVIALSMFHFAMLFGAYFTNATGQPLAYENTYGLKQGPSGLCFLASGVGCIVGSLSGGRVTDIMLRKRRKQMESSSMLSKENGQMQIKVPPETRLQMMWIGSLLFLCSLVTCGWFIENKVSLAGVLVMQFCIGAGMSYTFQSLGGYVIDVFPTMSARITGVQNFWRSVWTAVIVQLFPTMLDNIGWGWSYTTMFFLTVVSLSLMQIVVFRGEQLRNRFGPKI</sequence>
<comment type="caution">
    <text evidence="9">The sequence shown here is derived from an EMBL/GenBank/DDBJ whole genome shotgun (WGS) entry which is preliminary data.</text>
</comment>
<dbReference type="AlphaFoldDB" id="A0A9W7XKJ8"/>
<dbReference type="InterPro" id="IPR036259">
    <property type="entry name" value="MFS_trans_sf"/>
</dbReference>
<organism evidence="9 10">
    <name type="scientific">Coemansia asiatica</name>
    <dbReference type="NCBI Taxonomy" id="1052880"/>
    <lineage>
        <taxon>Eukaryota</taxon>
        <taxon>Fungi</taxon>
        <taxon>Fungi incertae sedis</taxon>
        <taxon>Zoopagomycota</taxon>
        <taxon>Kickxellomycotina</taxon>
        <taxon>Kickxellomycetes</taxon>
        <taxon>Kickxellales</taxon>
        <taxon>Kickxellaceae</taxon>
        <taxon>Coemansia</taxon>
    </lineage>
</organism>
<feature type="transmembrane region" description="Helical" evidence="7">
    <location>
        <begin position="284"/>
        <end position="302"/>
    </location>
</feature>
<feature type="transmembrane region" description="Helical" evidence="7">
    <location>
        <begin position="198"/>
        <end position="219"/>
    </location>
</feature>
<evidence type="ECO:0000256" key="4">
    <source>
        <dbReference type="ARBA" id="ARBA00022989"/>
    </source>
</evidence>
<dbReference type="GO" id="GO:0005886">
    <property type="term" value="C:plasma membrane"/>
    <property type="evidence" value="ECO:0007669"/>
    <property type="project" value="TreeGrafter"/>
</dbReference>
<dbReference type="Pfam" id="PF07690">
    <property type="entry name" value="MFS_1"/>
    <property type="match status" value="1"/>
</dbReference>
<dbReference type="Gene3D" id="1.20.1250.20">
    <property type="entry name" value="MFS general substrate transporter like domains"/>
    <property type="match status" value="1"/>
</dbReference>
<feature type="transmembrane region" description="Helical" evidence="7">
    <location>
        <begin position="107"/>
        <end position="125"/>
    </location>
</feature>
<evidence type="ECO:0000256" key="3">
    <source>
        <dbReference type="ARBA" id="ARBA00022692"/>
    </source>
</evidence>
<keyword evidence="2" id="KW-0813">Transport</keyword>
<dbReference type="PANTHER" id="PTHR23502:SF51">
    <property type="entry name" value="QUINIDINE RESISTANCE PROTEIN 1-RELATED"/>
    <property type="match status" value="1"/>
</dbReference>
<dbReference type="GO" id="GO:0140115">
    <property type="term" value="P:export across plasma membrane"/>
    <property type="evidence" value="ECO:0007669"/>
    <property type="project" value="UniProtKB-ARBA"/>
</dbReference>
<dbReference type="PANTHER" id="PTHR23502">
    <property type="entry name" value="MAJOR FACILITATOR SUPERFAMILY"/>
    <property type="match status" value="1"/>
</dbReference>
<evidence type="ECO:0000313" key="9">
    <source>
        <dbReference type="EMBL" id="KAJ1645102.1"/>
    </source>
</evidence>
<dbReference type="PROSITE" id="PS50850">
    <property type="entry name" value="MFS"/>
    <property type="match status" value="1"/>
</dbReference>
<feature type="transmembrane region" description="Helical" evidence="7">
    <location>
        <begin position="225"/>
        <end position="245"/>
    </location>
</feature>
<evidence type="ECO:0000256" key="2">
    <source>
        <dbReference type="ARBA" id="ARBA00022448"/>
    </source>
</evidence>
<feature type="transmembrane region" description="Helical" evidence="7">
    <location>
        <begin position="471"/>
        <end position="493"/>
    </location>
</feature>
<feature type="transmembrane region" description="Helical" evidence="7">
    <location>
        <begin position="322"/>
        <end position="344"/>
    </location>
</feature>
<evidence type="ECO:0000313" key="10">
    <source>
        <dbReference type="Proteomes" id="UP001145021"/>
    </source>
</evidence>
<dbReference type="Proteomes" id="UP001145021">
    <property type="component" value="Unassembled WGS sequence"/>
</dbReference>
<feature type="transmembrane region" description="Helical" evidence="7">
    <location>
        <begin position="381"/>
        <end position="400"/>
    </location>
</feature>
<keyword evidence="3 7" id="KW-0812">Transmembrane</keyword>
<feature type="domain" description="Major facilitator superfamily (MFS) profile" evidence="8">
    <location>
        <begin position="71"/>
        <end position="498"/>
    </location>
</feature>
<name>A0A9W7XKJ8_9FUNG</name>
<proteinExistence type="predicted"/>
<keyword evidence="4 7" id="KW-1133">Transmembrane helix</keyword>
<gene>
    <name evidence="9" type="primary">DTR1</name>
    <name evidence="9" type="ORF">LPJ64_003285</name>
</gene>
<evidence type="ECO:0000256" key="6">
    <source>
        <dbReference type="ARBA" id="ARBA00023180"/>
    </source>
</evidence>
<evidence type="ECO:0000256" key="1">
    <source>
        <dbReference type="ARBA" id="ARBA00004141"/>
    </source>
</evidence>
<evidence type="ECO:0000259" key="8">
    <source>
        <dbReference type="PROSITE" id="PS50850"/>
    </source>
</evidence>
<keyword evidence="6" id="KW-0325">Glycoprotein</keyword>
<dbReference type="GO" id="GO:0015137">
    <property type="term" value="F:citrate transmembrane transporter activity"/>
    <property type="evidence" value="ECO:0007669"/>
    <property type="project" value="UniProtKB-ARBA"/>
</dbReference>
<dbReference type="FunFam" id="1.20.1250.20:FF:000172">
    <property type="entry name" value="MFS multidrug resistance transporter"/>
    <property type="match status" value="1"/>
</dbReference>
<feature type="transmembrane region" description="Helical" evidence="7">
    <location>
        <begin position="447"/>
        <end position="465"/>
    </location>
</feature>
<reference evidence="9" key="1">
    <citation type="submission" date="2022-07" db="EMBL/GenBank/DDBJ databases">
        <title>Phylogenomic reconstructions and comparative analyses of Kickxellomycotina fungi.</title>
        <authorList>
            <person name="Reynolds N.K."/>
            <person name="Stajich J.E."/>
            <person name="Barry K."/>
            <person name="Grigoriev I.V."/>
            <person name="Crous P."/>
            <person name="Smith M.E."/>
        </authorList>
    </citation>
    <scope>NUCLEOTIDE SEQUENCE</scope>
    <source>
        <strain evidence="9">NBRC 105413</strain>
    </source>
</reference>
<dbReference type="FunFam" id="1.20.1720.10:FF:000009">
    <property type="entry name" value="MFS multidrug transporter"/>
    <property type="match status" value="1"/>
</dbReference>
<dbReference type="SUPFAM" id="SSF103473">
    <property type="entry name" value="MFS general substrate transporter"/>
    <property type="match status" value="1"/>
</dbReference>
<feature type="transmembrane region" description="Helical" evidence="7">
    <location>
        <begin position="69"/>
        <end position="86"/>
    </location>
</feature>
<keyword evidence="10" id="KW-1185">Reference proteome</keyword>
<comment type="subcellular location">
    <subcellularLocation>
        <location evidence="1">Membrane</location>
        <topology evidence="1">Multi-pass membrane protein</topology>
    </subcellularLocation>
</comment>
<accession>A0A9W7XKJ8</accession>
<feature type="transmembrane region" description="Helical" evidence="7">
    <location>
        <begin position="406"/>
        <end position="435"/>
    </location>
</feature>